<name>A0A7J6ST61_PEROL</name>
<evidence type="ECO:0000313" key="2">
    <source>
        <dbReference type="EMBL" id="KAF4735975.1"/>
    </source>
</evidence>
<dbReference type="AlphaFoldDB" id="A0A7J6ST61"/>
<evidence type="ECO:0000256" key="1">
    <source>
        <dbReference type="SAM" id="MobiDB-lite"/>
    </source>
</evidence>
<comment type="caution">
    <text evidence="2">The sequence shown here is derived from an EMBL/GenBank/DDBJ whole genome shotgun (WGS) entry which is preliminary data.</text>
</comment>
<dbReference type="Gene3D" id="3.90.1150.170">
    <property type="match status" value="1"/>
</dbReference>
<accession>A0A7J6ST61</accession>
<feature type="region of interest" description="Disordered" evidence="1">
    <location>
        <begin position="1"/>
        <end position="27"/>
    </location>
</feature>
<gene>
    <name evidence="2" type="primary">GAD2_3</name>
    <name evidence="2" type="ORF">FOZ62_013186</name>
</gene>
<organism evidence="2 3">
    <name type="scientific">Perkinsus olseni</name>
    <name type="common">Perkinsus atlanticus</name>
    <dbReference type="NCBI Taxonomy" id="32597"/>
    <lineage>
        <taxon>Eukaryota</taxon>
        <taxon>Sar</taxon>
        <taxon>Alveolata</taxon>
        <taxon>Perkinsozoa</taxon>
        <taxon>Perkinsea</taxon>
        <taxon>Perkinsida</taxon>
        <taxon>Perkinsidae</taxon>
        <taxon>Perkinsus</taxon>
    </lineage>
</organism>
<evidence type="ECO:0000313" key="3">
    <source>
        <dbReference type="Proteomes" id="UP000574390"/>
    </source>
</evidence>
<proteinExistence type="predicted"/>
<protein>
    <submittedName>
        <fullName evidence="2">Glutamate decarboxylase 2</fullName>
    </submittedName>
</protein>
<dbReference type="Proteomes" id="UP000574390">
    <property type="component" value="Unassembled WGS sequence"/>
</dbReference>
<dbReference type="EMBL" id="JABANM010012456">
    <property type="protein sequence ID" value="KAF4735975.1"/>
    <property type="molecule type" value="Genomic_DNA"/>
</dbReference>
<sequence>MPPFMGDADGCRSHMKNYSNSSDSGEPAEIFDRVTAMLRDYVASAEDRGQKVIEFKDPQEIDQIMRQCGCDLSLHDGGPAERDPSMLS</sequence>
<reference evidence="2 3" key="1">
    <citation type="submission" date="2020-04" db="EMBL/GenBank/DDBJ databases">
        <title>Perkinsus olseni comparative genomics.</title>
        <authorList>
            <person name="Bogema D.R."/>
        </authorList>
    </citation>
    <scope>NUCLEOTIDE SEQUENCE [LARGE SCALE GENOMIC DNA]</scope>
    <source>
        <strain evidence="2">ATCC PRA-205</strain>
    </source>
</reference>